<organism evidence="2 3">
    <name type="scientific">Nibricoccus aquaticus</name>
    <dbReference type="NCBI Taxonomy" id="2576891"/>
    <lineage>
        <taxon>Bacteria</taxon>
        <taxon>Pseudomonadati</taxon>
        <taxon>Verrucomicrobiota</taxon>
        <taxon>Opitutia</taxon>
        <taxon>Opitutales</taxon>
        <taxon>Opitutaceae</taxon>
        <taxon>Nibricoccus</taxon>
    </lineage>
</organism>
<dbReference type="Gene3D" id="3.30.70.60">
    <property type="match status" value="1"/>
</dbReference>
<gene>
    <name evidence="2" type="ORF">CMV30_11410</name>
</gene>
<dbReference type="RefSeq" id="WP_096056141.1">
    <property type="nucleotide sequence ID" value="NZ_CP023344.1"/>
</dbReference>
<dbReference type="OrthoDB" id="194489at2"/>
<evidence type="ECO:0000313" key="2">
    <source>
        <dbReference type="EMBL" id="ATC64510.1"/>
    </source>
</evidence>
<dbReference type="EMBL" id="CP023344">
    <property type="protein sequence ID" value="ATC64510.1"/>
    <property type="molecule type" value="Genomic_DNA"/>
</dbReference>
<keyword evidence="3" id="KW-1185">Reference proteome</keyword>
<keyword evidence="1" id="KW-1133">Transmembrane helix</keyword>
<sequence>MTTKDLSVWLKKHPFTAVCGGLSLLLTVVYFFRQGSVPESEALLAERTTESRRLKSNISNSASLKDHVMALVDANRKVEQRLVRAADLAKNQQYFYKIESDTGVKLTDLRPGGSIVSTAAKPVAGPKRHYSSVPYSCTVQGTYSQLLAFVRKLEQGEHFPCILNATVNVGSGSEDDASSADPILTLSIGIELLGQS</sequence>
<proteinExistence type="predicted"/>
<evidence type="ECO:0008006" key="4">
    <source>
        <dbReference type="Google" id="ProtNLM"/>
    </source>
</evidence>
<feature type="transmembrane region" description="Helical" evidence="1">
    <location>
        <begin position="15"/>
        <end position="32"/>
    </location>
</feature>
<name>A0A290QBD6_9BACT</name>
<reference evidence="2 3" key="1">
    <citation type="submission" date="2017-09" db="EMBL/GenBank/DDBJ databases">
        <title>Complete genome sequence of Verrucomicrobial strain HZ-65, isolated from freshwater.</title>
        <authorList>
            <person name="Choi A."/>
        </authorList>
    </citation>
    <scope>NUCLEOTIDE SEQUENCE [LARGE SCALE GENOMIC DNA]</scope>
    <source>
        <strain evidence="2 3">HZ-65</strain>
    </source>
</reference>
<dbReference type="KEGG" id="vbh:CMV30_11410"/>
<accession>A0A290QBD6</accession>
<dbReference type="Proteomes" id="UP000217265">
    <property type="component" value="Chromosome"/>
</dbReference>
<keyword evidence="1" id="KW-0472">Membrane</keyword>
<evidence type="ECO:0000256" key="1">
    <source>
        <dbReference type="SAM" id="Phobius"/>
    </source>
</evidence>
<protein>
    <recommendedName>
        <fullName evidence="4">Pilus assembly protein PilO</fullName>
    </recommendedName>
</protein>
<keyword evidence="1" id="KW-0812">Transmembrane</keyword>
<dbReference type="AlphaFoldDB" id="A0A290QBD6"/>
<dbReference type="InterPro" id="IPR014717">
    <property type="entry name" value="Transl_elong_EF1B/ribsomal_bS6"/>
</dbReference>
<evidence type="ECO:0000313" key="3">
    <source>
        <dbReference type="Proteomes" id="UP000217265"/>
    </source>
</evidence>